<keyword evidence="4" id="KW-0472">Membrane</keyword>
<evidence type="ECO:0000256" key="5">
    <source>
        <dbReference type="SAM" id="MobiDB-lite"/>
    </source>
</evidence>
<keyword evidence="8" id="KW-1185">Reference proteome</keyword>
<gene>
    <name evidence="7" type="ORF">N7509_002656</name>
</gene>
<dbReference type="RefSeq" id="XP_056493088.1">
    <property type="nucleotide sequence ID" value="XM_056627293.1"/>
</dbReference>
<feature type="region of interest" description="Disordered" evidence="5">
    <location>
        <begin position="390"/>
        <end position="412"/>
    </location>
</feature>
<feature type="compositionally biased region" description="Basic and acidic residues" evidence="5">
    <location>
        <begin position="203"/>
        <end position="220"/>
    </location>
</feature>
<feature type="compositionally biased region" description="Basic residues" evidence="5">
    <location>
        <begin position="572"/>
        <end position="581"/>
    </location>
</feature>
<protein>
    <recommendedName>
        <fullName evidence="6">SUN domain-containing protein</fullName>
    </recommendedName>
</protein>
<evidence type="ECO:0000256" key="3">
    <source>
        <dbReference type="ARBA" id="ARBA00022989"/>
    </source>
</evidence>
<dbReference type="PANTHER" id="PTHR12911">
    <property type="entry name" value="SAD1/UNC-84-LIKE PROTEIN-RELATED"/>
    <property type="match status" value="1"/>
</dbReference>
<feature type="region of interest" description="Disordered" evidence="5">
    <location>
        <begin position="1"/>
        <end position="24"/>
    </location>
</feature>
<organism evidence="7 8">
    <name type="scientific">Penicillium cosmopolitanum</name>
    <dbReference type="NCBI Taxonomy" id="1131564"/>
    <lineage>
        <taxon>Eukaryota</taxon>
        <taxon>Fungi</taxon>
        <taxon>Dikarya</taxon>
        <taxon>Ascomycota</taxon>
        <taxon>Pezizomycotina</taxon>
        <taxon>Eurotiomycetes</taxon>
        <taxon>Eurotiomycetidae</taxon>
        <taxon>Eurotiales</taxon>
        <taxon>Aspergillaceae</taxon>
        <taxon>Penicillium</taxon>
    </lineage>
</organism>
<dbReference type="GeneID" id="81366273"/>
<feature type="region of interest" description="Disordered" evidence="5">
    <location>
        <begin position="556"/>
        <end position="593"/>
    </location>
</feature>
<reference evidence="7" key="2">
    <citation type="journal article" date="2023" name="IMA Fungus">
        <title>Comparative genomic study of the Penicillium genus elucidates a diverse pangenome and 15 lateral gene transfer events.</title>
        <authorList>
            <person name="Petersen C."/>
            <person name="Sorensen T."/>
            <person name="Nielsen M.R."/>
            <person name="Sondergaard T.E."/>
            <person name="Sorensen J.L."/>
            <person name="Fitzpatrick D.A."/>
            <person name="Frisvad J.C."/>
            <person name="Nielsen K.L."/>
        </authorList>
    </citation>
    <scope>NUCLEOTIDE SEQUENCE</scope>
    <source>
        <strain evidence="7">IBT 29677</strain>
    </source>
</reference>
<dbReference type="OrthoDB" id="342281at2759"/>
<evidence type="ECO:0000259" key="6">
    <source>
        <dbReference type="PROSITE" id="PS51469"/>
    </source>
</evidence>
<feature type="region of interest" description="Disordered" evidence="5">
    <location>
        <begin position="74"/>
        <end position="250"/>
    </location>
</feature>
<comment type="subcellular location">
    <subcellularLocation>
        <location evidence="1">Membrane</location>
    </subcellularLocation>
</comment>
<evidence type="ECO:0000313" key="8">
    <source>
        <dbReference type="Proteomes" id="UP001147747"/>
    </source>
</evidence>
<dbReference type="Gene3D" id="2.60.120.260">
    <property type="entry name" value="Galactose-binding domain-like"/>
    <property type="match status" value="1"/>
</dbReference>
<feature type="compositionally biased region" description="Basic and acidic residues" evidence="5">
    <location>
        <begin position="103"/>
        <end position="130"/>
    </location>
</feature>
<feature type="compositionally biased region" description="Polar residues" evidence="5">
    <location>
        <begin position="156"/>
        <end position="165"/>
    </location>
</feature>
<evidence type="ECO:0000256" key="1">
    <source>
        <dbReference type="ARBA" id="ARBA00004370"/>
    </source>
</evidence>
<feature type="compositionally biased region" description="Basic and acidic residues" evidence="5">
    <location>
        <begin position="395"/>
        <end position="404"/>
    </location>
</feature>
<dbReference type="GO" id="GO:0034993">
    <property type="term" value="C:meiotic nuclear membrane microtubule tethering complex"/>
    <property type="evidence" value="ECO:0007669"/>
    <property type="project" value="TreeGrafter"/>
</dbReference>
<sequence>MSKRATAGRGAGSPQRPFETLLDFSNGPVLPPVAVGTSHNYGATGPTALPKEAAHDPIQDVMGMVKRINTGLDDSEQRISLSRTGSAVPSRSGSIHTSRRTKREPTPDDQLFRALREATESPTREVHSDRTPTPPIPRAVSTDSSPDIPPPRRKNSLVSVITNSPMYPKPLRQLSNFFSREEPDDGTPHRHSSVDNASEVSFELERTIHDGELQRTRPSDHGSNLSKAPRRPSGVQLQPTIEEEDEPSSVLADQSEFINPADQTWTAEARTVFPSRFQSLPRSESRSDEPVLQEPQQWDSSSSSESRIRDYMRDISGAALKGVDWIAINWLKTAGILLFSMLLVGAYQTNICDGLGLFAPSGEYSNFPSNGTDPAVREIRSRMSDMSSQISSLSKELKSSRSEQKGLTTGLPTNMPYNAQLSSMDLQINFLSPSNGAMVDPHTTSPTASESTVKPVSRLRKLLRGLGMFSSGDTMKSVHEQLAALLPWEEAGDCWCSVKEAQLAVYLGRAIVPEELVIEHIPMTATLDPTSAPKIVEMWAQFVVVDSGSNNGQEYESDFDWKSPYGAGKNQRQSKKPRPAKKQGLGNFNLPGTNSLSEVLMSALKRSNPHSDPKDYSDDPLLGPNFYRIGRFFYDIKELNYRQSFALSPIIDIPTIRVDKVVLRVKENWGSNQTCLYRFKLHGHT</sequence>
<dbReference type="PANTHER" id="PTHR12911:SF8">
    <property type="entry name" value="KLAROID PROTEIN-RELATED"/>
    <property type="match status" value="1"/>
</dbReference>
<comment type="caution">
    <text evidence="7">The sequence shown here is derived from an EMBL/GenBank/DDBJ whole genome shotgun (WGS) entry which is preliminary data.</text>
</comment>
<evidence type="ECO:0000256" key="4">
    <source>
        <dbReference type="ARBA" id="ARBA00023136"/>
    </source>
</evidence>
<feature type="region of interest" description="Disordered" evidence="5">
    <location>
        <begin position="276"/>
        <end position="306"/>
    </location>
</feature>
<proteinExistence type="predicted"/>
<accession>A0A9W9W9M2</accession>
<keyword evidence="2" id="KW-0812">Transmembrane</keyword>
<dbReference type="Proteomes" id="UP001147747">
    <property type="component" value="Unassembled WGS sequence"/>
</dbReference>
<evidence type="ECO:0000313" key="7">
    <source>
        <dbReference type="EMBL" id="KAJ5408773.1"/>
    </source>
</evidence>
<reference evidence="7" key="1">
    <citation type="submission" date="2022-12" db="EMBL/GenBank/DDBJ databases">
        <authorList>
            <person name="Petersen C."/>
        </authorList>
    </citation>
    <scope>NUCLEOTIDE SEQUENCE</scope>
    <source>
        <strain evidence="7">IBT 29677</strain>
    </source>
</reference>
<name>A0A9W9W9M2_9EURO</name>
<dbReference type="AlphaFoldDB" id="A0A9W9W9M2"/>
<feature type="compositionally biased region" description="Polar residues" evidence="5">
    <location>
        <begin position="78"/>
        <end position="96"/>
    </location>
</feature>
<dbReference type="InterPro" id="IPR012919">
    <property type="entry name" value="SUN_dom"/>
</dbReference>
<dbReference type="Pfam" id="PF07738">
    <property type="entry name" value="Sad1_UNC"/>
    <property type="match status" value="2"/>
</dbReference>
<feature type="domain" description="SUN" evidence="6">
    <location>
        <begin position="436"/>
        <end position="685"/>
    </location>
</feature>
<keyword evidence="3" id="KW-1133">Transmembrane helix</keyword>
<dbReference type="PROSITE" id="PS51469">
    <property type="entry name" value="SUN"/>
    <property type="match status" value="1"/>
</dbReference>
<evidence type="ECO:0000256" key="2">
    <source>
        <dbReference type="ARBA" id="ARBA00022692"/>
    </source>
</evidence>
<dbReference type="GO" id="GO:0043495">
    <property type="term" value="F:protein-membrane adaptor activity"/>
    <property type="evidence" value="ECO:0007669"/>
    <property type="project" value="TreeGrafter"/>
</dbReference>
<dbReference type="EMBL" id="JAPZBU010000004">
    <property type="protein sequence ID" value="KAJ5408773.1"/>
    <property type="molecule type" value="Genomic_DNA"/>
</dbReference>
<dbReference type="InterPro" id="IPR045119">
    <property type="entry name" value="SUN1-5"/>
</dbReference>